<keyword evidence="2" id="KW-0472">Membrane</keyword>
<name>A0A1I3KM68_9RHOB</name>
<dbReference type="RefSeq" id="WP_092862314.1">
    <property type="nucleotide sequence ID" value="NZ_FOQH01000009.1"/>
</dbReference>
<feature type="transmembrane region" description="Helical" evidence="2">
    <location>
        <begin position="134"/>
        <end position="152"/>
    </location>
</feature>
<evidence type="ECO:0000256" key="2">
    <source>
        <dbReference type="SAM" id="Phobius"/>
    </source>
</evidence>
<keyword evidence="4" id="KW-1185">Reference proteome</keyword>
<dbReference type="EMBL" id="FOQH01000009">
    <property type="protein sequence ID" value="SFI73603.1"/>
    <property type="molecule type" value="Genomic_DNA"/>
</dbReference>
<feature type="transmembrane region" description="Helical" evidence="2">
    <location>
        <begin position="20"/>
        <end position="48"/>
    </location>
</feature>
<organism evidence="3 4">
    <name type="scientific">Albimonas pacifica</name>
    <dbReference type="NCBI Taxonomy" id="1114924"/>
    <lineage>
        <taxon>Bacteria</taxon>
        <taxon>Pseudomonadati</taxon>
        <taxon>Pseudomonadota</taxon>
        <taxon>Alphaproteobacteria</taxon>
        <taxon>Rhodobacterales</taxon>
        <taxon>Paracoccaceae</taxon>
        <taxon>Albimonas</taxon>
    </lineage>
</organism>
<evidence type="ECO:0000313" key="3">
    <source>
        <dbReference type="EMBL" id="SFI73603.1"/>
    </source>
</evidence>
<protein>
    <submittedName>
        <fullName evidence="3">Uncharacterized protein</fullName>
    </submittedName>
</protein>
<keyword evidence="2" id="KW-0812">Transmembrane</keyword>
<proteinExistence type="predicted"/>
<gene>
    <name evidence="3" type="ORF">SAMN05216258_10915</name>
</gene>
<dbReference type="AlphaFoldDB" id="A0A1I3KM68"/>
<feature type="transmembrane region" description="Helical" evidence="2">
    <location>
        <begin position="164"/>
        <end position="184"/>
    </location>
</feature>
<evidence type="ECO:0000313" key="4">
    <source>
        <dbReference type="Proteomes" id="UP000199377"/>
    </source>
</evidence>
<reference evidence="3 4" key="1">
    <citation type="submission" date="2016-10" db="EMBL/GenBank/DDBJ databases">
        <authorList>
            <person name="de Groot N.N."/>
        </authorList>
    </citation>
    <scope>NUCLEOTIDE SEQUENCE [LARGE SCALE GENOMIC DNA]</scope>
    <source>
        <strain evidence="3 4">CGMCC 1.11030</strain>
    </source>
</reference>
<evidence type="ECO:0000256" key="1">
    <source>
        <dbReference type="SAM" id="MobiDB-lite"/>
    </source>
</evidence>
<dbReference type="Proteomes" id="UP000199377">
    <property type="component" value="Unassembled WGS sequence"/>
</dbReference>
<accession>A0A1I3KM68</accession>
<feature type="region of interest" description="Disordered" evidence="1">
    <location>
        <begin position="226"/>
        <end position="245"/>
    </location>
</feature>
<keyword evidence="2" id="KW-1133">Transmembrane helix</keyword>
<sequence length="245" mass="25602">MIPQVPPGPWTGLPPGRATASLLAVDAALIGANVGLSALSFLDLIASVPDAWRLETERNLAAAWTILKWAALATLCAWAACRGRGALPAALAAAFAMLLADDALEGHERLGRALAEGLSLPAPPFLRAQDAGELLVVAAECAILALLLAWAWRRRRQGDARRLAVFVALFGLLGLAGVVCDMAHEAVRAWPVPRYATGVAEDGGEMVVASLLLAYAWAVFGPVAPRSEPDPEPVAAPGFAPDPER</sequence>
<feature type="transmembrane region" description="Helical" evidence="2">
    <location>
        <begin position="60"/>
        <end position="80"/>
    </location>
</feature>